<organism evidence="2">
    <name type="scientific">Anopheles darlingi</name>
    <name type="common">Mosquito</name>
    <dbReference type="NCBI Taxonomy" id="43151"/>
    <lineage>
        <taxon>Eukaryota</taxon>
        <taxon>Metazoa</taxon>
        <taxon>Ecdysozoa</taxon>
        <taxon>Arthropoda</taxon>
        <taxon>Hexapoda</taxon>
        <taxon>Insecta</taxon>
        <taxon>Pterygota</taxon>
        <taxon>Neoptera</taxon>
        <taxon>Endopterygota</taxon>
        <taxon>Diptera</taxon>
        <taxon>Nematocera</taxon>
        <taxon>Culicoidea</taxon>
        <taxon>Culicidae</taxon>
        <taxon>Anophelinae</taxon>
        <taxon>Anopheles</taxon>
    </lineage>
</organism>
<reference evidence="2" key="1">
    <citation type="submission" date="2018-01" db="EMBL/GenBank/DDBJ databases">
        <title>An insight into the sialome of Amazonian anophelines.</title>
        <authorList>
            <person name="Ribeiro J.M."/>
            <person name="Scarpassa V."/>
            <person name="Calvo E."/>
        </authorList>
    </citation>
    <scope>NUCLEOTIDE SEQUENCE</scope>
</reference>
<feature type="signal peptide" evidence="1">
    <location>
        <begin position="1"/>
        <end position="18"/>
    </location>
</feature>
<proteinExistence type="predicted"/>
<dbReference type="PROSITE" id="PS51257">
    <property type="entry name" value="PROKAR_LIPOPROTEIN"/>
    <property type="match status" value="1"/>
</dbReference>
<keyword evidence="1" id="KW-0732">Signal</keyword>
<dbReference type="AlphaFoldDB" id="A0A2M4DF01"/>
<evidence type="ECO:0000313" key="2">
    <source>
        <dbReference type="EMBL" id="MBW76167.1"/>
    </source>
</evidence>
<sequence>MRLLLLLLLMMSGAGVAACPVENLFFPCTTDTHTQRGASARSNTPHGALPTPLTLFYRKYTRLLLAFSLLVVPLNPGREHTHFAQCTHTRIKPFSQAGASLALRLLPFVIV</sequence>
<name>A0A2M4DF01_ANODA</name>
<protein>
    <submittedName>
        <fullName evidence="2">Putative secreted protein</fullName>
    </submittedName>
</protein>
<feature type="chain" id="PRO_5014792211" evidence="1">
    <location>
        <begin position="19"/>
        <end position="111"/>
    </location>
</feature>
<accession>A0A2M4DF01</accession>
<dbReference type="EMBL" id="GGFL01011989">
    <property type="protein sequence ID" value="MBW76167.1"/>
    <property type="molecule type" value="Transcribed_RNA"/>
</dbReference>
<evidence type="ECO:0000256" key="1">
    <source>
        <dbReference type="SAM" id="SignalP"/>
    </source>
</evidence>